<keyword evidence="5" id="KW-1185">Reference proteome</keyword>
<evidence type="ECO:0000256" key="2">
    <source>
        <dbReference type="ARBA" id="ARBA00022840"/>
    </source>
</evidence>
<evidence type="ECO:0000259" key="3">
    <source>
        <dbReference type="PROSITE" id="PS50043"/>
    </source>
</evidence>
<dbReference type="SUPFAM" id="SSF46894">
    <property type="entry name" value="C-terminal effector domain of the bipartite response regulators"/>
    <property type="match status" value="1"/>
</dbReference>
<dbReference type="Pfam" id="PF00196">
    <property type="entry name" value="GerE"/>
    <property type="match status" value="1"/>
</dbReference>
<sequence>MSARLVGREAELRALLSGLDKAAQGPARMILMRGPAGSGKTVLLDALEWHARRAGATILRGACSPAGARRPWHAAQSLFGGEPPHAESTAVPLSHRLLRRVTKATASGPVAIMLDDTQWCDEESLAWLDFLMNRGHHLPLLVLLAQHRSGLVNWRQAVPGVAARGHRTIDLGALLGEDAGELARQWWDAVPEKPFVRVCHGVCRGNPSLLVRLFERLSEKGVPADARGELRAHELGAELFAGHLLATLDRQPEYVRKVVEALAVLGQADEELAGMLCGVSEPLVAAAIDILRDEGIIDAGLAELNDDQVRTRVLGAMPAGKLDRWRSRAARLLNDSGRPVEEVGAQLVLLPRLPEPWMRDALRAAARSAERDGSLGTAARYLGRMVVADPADIDAQADFERLIGHDDPNDGLPELDGVVADNHELRKLVWSALSMVGGRRRSGKVISERVLAMGMPEAPTAGERESLAMRSMIWAMSGSSAEVCVALARQALSGGDGIWALGPAACVLSLADKVEEAVQAMDPIIARATEHGDDWVWMMALSTRSRILGDAGDLDRALTDARRAAELADERSWSKGVSASRAALAAVLAQRGDIDQAASVLGRLPALDVTESFLDYPWVLMTRSHLAVSRGDLEGALSALTACGALLADAGVRNPKFMPWWLDAACVLADLGRQKEAEEFVEHGERLAADWGEASGRGFALLARGAITEGSEGVELLAESAETLAGTSARWYRVRAEILLGEALLRRDDREGARRHFRQAVYLSLRCGFGALAARARDRLVAAGGWMNQGVGGVQDVLTTGERRVAELAAAGATNREIAHALRIAVRTVEIHLTSVFRKLDVSGRTDLGRALDLLGKAGRNTPTAR</sequence>
<dbReference type="CDD" id="cd06170">
    <property type="entry name" value="LuxR_C_like"/>
    <property type="match status" value="1"/>
</dbReference>
<evidence type="ECO:0000313" key="4">
    <source>
        <dbReference type="EMBL" id="GES17945.1"/>
    </source>
</evidence>
<evidence type="ECO:0000313" key="5">
    <source>
        <dbReference type="Proteomes" id="UP000377595"/>
    </source>
</evidence>
<dbReference type="InterPro" id="IPR011990">
    <property type="entry name" value="TPR-like_helical_dom_sf"/>
</dbReference>
<reference evidence="4 5" key="1">
    <citation type="submission" date="2019-10" db="EMBL/GenBank/DDBJ databases">
        <title>Whole genome shotgun sequence of Acrocarpospora pleiomorpha NBRC 16267.</title>
        <authorList>
            <person name="Ichikawa N."/>
            <person name="Kimura A."/>
            <person name="Kitahashi Y."/>
            <person name="Komaki H."/>
            <person name="Oguchi A."/>
        </authorList>
    </citation>
    <scope>NUCLEOTIDE SEQUENCE [LARGE SCALE GENOMIC DNA]</scope>
    <source>
        <strain evidence="4 5">NBRC 16267</strain>
    </source>
</reference>
<dbReference type="GO" id="GO:0004016">
    <property type="term" value="F:adenylate cyclase activity"/>
    <property type="evidence" value="ECO:0007669"/>
    <property type="project" value="TreeGrafter"/>
</dbReference>
<dbReference type="GO" id="GO:0003677">
    <property type="term" value="F:DNA binding"/>
    <property type="evidence" value="ECO:0007669"/>
    <property type="project" value="InterPro"/>
</dbReference>
<dbReference type="Gene3D" id="1.10.10.10">
    <property type="entry name" value="Winged helix-like DNA-binding domain superfamily/Winged helix DNA-binding domain"/>
    <property type="match status" value="1"/>
</dbReference>
<organism evidence="4 5">
    <name type="scientific">Acrocarpospora pleiomorpha</name>
    <dbReference type="NCBI Taxonomy" id="90975"/>
    <lineage>
        <taxon>Bacteria</taxon>
        <taxon>Bacillati</taxon>
        <taxon>Actinomycetota</taxon>
        <taxon>Actinomycetes</taxon>
        <taxon>Streptosporangiales</taxon>
        <taxon>Streptosporangiaceae</taxon>
        <taxon>Acrocarpospora</taxon>
    </lineage>
</organism>
<dbReference type="GO" id="GO:0005737">
    <property type="term" value="C:cytoplasm"/>
    <property type="evidence" value="ECO:0007669"/>
    <property type="project" value="TreeGrafter"/>
</dbReference>
<dbReference type="RefSeq" id="WP_155343086.1">
    <property type="nucleotide sequence ID" value="NZ_BAAAHM010000011.1"/>
</dbReference>
<dbReference type="PANTHER" id="PTHR16305">
    <property type="entry name" value="TESTICULAR SOLUBLE ADENYLYL CYCLASE"/>
    <property type="match status" value="1"/>
</dbReference>
<dbReference type="Gene3D" id="1.25.40.10">
    <property type="entry name" value="Tetratricopeptide repeat domain"/>
    <property type="match status" value="1"/>
</dbReference>
<dbReference type="InterPro" id="IPR041664">
    <property type="entry name" value="AAA_16"/>
</dbReference>
<dbReference type="GO" id="GO:0006355">
    <property type="term" value="P:regulation of DNA-templated transcription"/>
    <property type="evidence" value="ECO:0007669"/>
    <property type="project" value="InterPro"/>
</dbReference>
<dbReference type="InterPro" id="IPR016032">
    <property type="entry name" value="Sig_transdc_resp-reg_C-effctor"/>
</dbReference>
<evidence type="ECO:0000256" key="1">
    <source>
        <dbReference type="ARBA" id="ARBA00022741"/>
    </source>
</evidence>
<dbReference type="InterPro" id="IPR027417">
    <property type="entry name" value="P-loop_NTPase"/>
</dbReference>
<proteinExistence type="predicted"/>
<dbReference type="PANTHER" id="PTHR16305:SF28">
    <property type="entry name" value="GUANYLATE CYCLASE DOMAIN-CONTAINING PROTEIN"/>
    <property type="match status" value="1"/>
</dbReference>
<name>A0A5M3X8D4_9ACTN</name>
<dbReference type="Proteomes" id="UP000377595">
    <property type="component" value="Unassembled WGS sequence"/>
</dbReference>
<dbReference type="Pfam" id="PF13191">
    <property type="entry name" value="AAA_16"/>
    <property type="match status" value="1"/>
</dbReference>
<dbReference type="OrthoDB" id="3178131at2"/>
<dbReference type="SMART" id="SM00421">
    <property type="entry name" value="HTH_LUXR"/>
    <property type="match status" value="1"/>
</dbReference>
<protein>
    <recommendedName>
        <fullName evidence="3">HTH luxR-type domain-containing protein</fullName>
    </recommendedName>
</protein>
<dbReference type="SUPFAM" id="SSF52540">
    <property type="entry name" value="P-loop containing nucleoside triphosphate hydrolases"/>
    <property type="match status" value="1"/>
</dbReference>
<dbReference type="PROSITE" id="PS00622">
    <property type="entry name" value="HTH_LUXR_1"/>
    <property type="match status" value="1"/>
</dbReference>
<comment type="caution">
    <text evidence="4">The sequence shown here is derived from an EMBL/GenBank/DDBJ whole genome shotgun (WGS) entry which is preliminary data.</text>
</comment>
<keyword evidence="2" id="KW-0067">ATP-binding</keyword>
<accession>A0A5M3X8D4</accession>
<dbReference type="PROSITE" id="PS50043">
    <property type="entry name" value="HTH_LUXR_2"/>
    <property type="match status" value="1"/>
</dbReference>
<dbReference type="SUPFAM" id="SSF48452">
    <property type="entry name" value="TPR-like"/>
    <property type="match status" value="2"/>
</dbReference>
<gene>
    <name evidence="4" type="ORF">Aple_008400</name>
</gene>
<dbReference type="PRINTS" id="PR00038">
    <property type="entry name" value="HTHLUXR"/>
</dbReference>
<feature type="domain" description="HTH luxR-type" evidence="3">
    <location>
        <begin position="791"/>
        <end position="856"/>
    </location>
</feature>
<dbReference type="AlphaFoldDB" id="A0A5M3X8D4"/>
<dbReference type="InterPro" id="IPR036388">
    <property type="entry name" value="WH-like_DNA-bd_sf"/>
</dbReference>
<dbReference type="InterPro" id="IPR000792">
    <property type="entry name" value="Tscrpt_reg_LuxR_C"/>
</dbReference>
<dbReference type="EMBL" id="BLAF01000005">
    <property type="protein sequence ID" value="GES17945.1"/>
    <property type="molecule type" value="Genomic_DNA"/>
</dbReference>
<dbReference type="GO" id="GO:0005524">
    <property type="term" value="F:ATP binding"/>
    <property type="evidence" value="ECO:0007669"/>
    <property type="project" value="UniProtKB-KW"/>
</dbReference>
<keyword evidence="1" id="KW-0547">Nucleotide-binding</keyword>
<dbReference type="Gene3D" id="3.40.50.300">
    <property type="entry name" value="P-loop containing nucleotide triphosphate hydrolases"/>
    <property type="match status" value="1"/>
</dbReference>